<feature type="domain" description="Urocanase C-terminal" evidence="12">
    <location>
        <begin position="349"/>
        <end position="542"/>
    </location>
</feature>
<dbReference type="GO" id="GO:0005737">
    <property type="term" value="C:cytoplasm"/>
    <property type="evidence" value="ECO:0007669"/>
    <property type="project" value="UniProtKB-SubCell"/>
</dbReference>
<keyword evidence="9" id="KW-0963">Cytoplasm</keyword>
<dbReference type="EMBL" id="VSFF01000002">
    <property type="protein sequence ID" value="TYC17583.1"/>
    <property type="molecule type" value="Genomic_DNA"/>
</dbReference>
<evidence type="ECO:0000256" key="7">
    <source>
        <dbReference type="ARBA" id="ARBA00031640"/>
    </source>
</evidence>
<evidence type="ECO:0000313" key="14">
    <source>
        <dbReference type="Proteomes" id="UP000322634"/>
    </source>
</evidence>
<dbReference type="Gene3D" id="3.40.50.10730">
    <property type="entry name" value="Urocanase like domains"/>
    <property type="match status" value="1"/>
</dbReference>
<dbReference type="InterPro" id="IPR035085">
    <property type="entry name" value="Urocanase_Rossmann-like"/>
</dbReference>
<dbReference type="InterPro" id="IPR035401">
    <property type="entry name" value="Urocanase_C"/>
</dbReference>
<dbReference type="OrthoDB" id="9764874at2"/>
<evidence type="ECO:0000256" key="6">
    <source>
        <dbReference type="ARBA" id="ARBA00023239"/>
    </source>
</evidence>
<dbReference type="EC" id="4.2.1.49" evidence="3 9"/>
<comment type="catalytic activity">
    <reaction evidence="8 9">
        <text>4-imidazolone-5-propanoate = trans-urocanate + H2O</text>
        <dbReference type="Rhea" id="RHEA:13101"/>
        <dbReference type="ChEBI" id="CHEBI:15377"/>
        <dbReference type="ChEBI" id="CHEBI:17771"/>
        <dbReference type="ChEBI" id="CHEBI:77893"/>
        <dbReference type="EC" id="4.2.1.49"/>
    </reaction>
</comment>
<keyword evidence="6 9" id="KW-0456">Lyase</keyword>
<feature type="binding site" evidence="9">
    <location>
        <begin position="175"/>
        <end position="177"/>
    </location>
    <ligand>
        <name>NAD(+)</name>
        <dbReference type="ChEBI" id="CHEBI:57540"/>
    </ligand>
</feature>
<dbReference type="InterPro" id="IPR023637">
    <property type="entry name" value="Urocanase-like"/>
</dbReference>
<feature type="binding site" evidence="9">
    <location>
        <position position="320"/>
    </location>
    <ligand>
        <name>NAD(+)</name>
        <dbReference type="ChEBI" id="CHEBI:57540"/>
    </ligand>
</feature>
<dbReference type="Pfam" id="PF17392">
    <property type="entry name" value="Urocanase_C"/>
    <property type="match status" value="1"/>
</dbReference>
<dbReference type="InterPro" id="IPR038364">
    <property type="entry name" value="Urocanase_central_sf"/>
</dbReference>
<dbReference type="RefSeq" id="WP_148348726.1">
    <property type="nucleotide sequence ID" value="NZ_JBHSBF010000003.1"/>
</dbReference>
<comment type="pathway">
    <text evidence="1 9">Amino-acid degradation; L-histidine degradation into L-glutamate; N-formimidoyl-L-glutamate from L-histidine: step 2/3.</text>
</comment>
<evidence type="ECO:0000256" key="5">
    <source>
        <dbReference type="ARBA" id="ARBA00023027"/>
    </source>
</evidence>
<dbReference type="Proteomes" id="UP000322634">
    <property type="component" value="Unassembled WGS sequence"/>
</dbReference>
<dbReference type="GO" id="GO:0019557">
    <property type="term" value="P:L-histidine catabolic process to glutamate and formate"/>
    <property type="evidence" value="ECO:0007669"/>
    <property type="project" value="UniProtKB-UniPathway"/>
</dbReference>
<comment type="caution">
    <text evidence="13">The sequence shown here is derived from an EMBL/GenBank/DDBJ whole genome shotgun (WGS) entry which is preliminary data.</text>
</comment>
<dbReference type="PANTHER" id="PTHR12216:SF4">
    <property type="entry name" value="UROCANATE HYDRATASE"/>
    <property type="match status" value="1"/>
</dbReference>
<dbReference type="Pfam" id="PF17391">
    <property type="entry name" value="Urocanase_N"/>
    <property type="match status" value="1"/>
</dbReference>
<evidence type="ECO:0000256" key="9">
    <source>
        <dbReference type="HAMAP-Rule" id="MF_00577"/>
    </source>
</evidence>
<dbReference type="UniPathway" id="UPA00379">
    <property type="reaction ID" value="UER00550"/>
</dbReference>
<keyword evidence="5 9" id="KW-0520">NAD</keyword>
<protein>
    <recommendedName>
        <fullName evidence="3 9">Urocanate hydratase</fullName>
        <shortName evidence="9">Urocanase</shortName>
        <ecNumber evidence="3 9">4.2.1.49</ecNumber>
    </recommendedName>
    <alternativeName>
        <fullName evidence="7 9">Imidazolonepropionate hydrolase</fullName>
    </alternativeName>
</protein>
<evidence type="ECO:0000256" key="4">
    <source>
        <dbReference type="ARBA" id="ARBA00022808"/>
    </source>
</evidence>
<feature type="binding site" evidence="9">
    <location>
        <begin position="51"/>
        <end position="52"/>
    </location>
    <ligand>
        <name>NAD(+)</name>
        <dbReference type="ChEBI" id="CHEBI:57540"/>
    </ligand>
</feature>
<feature type="active site" evidence="9">
    <location>
        <position position="408"/>
    </location>
</feature>
<proteinExistence type="inferred from homology"/>
<comment type="similarity">
    <text evidence="2 9">Belongs to the urocanase family.</text>
</comment>
<dbReference type="InterPro" id="IPR055351">
    <property type="entry name" value="Urocanase"/>
</dbReference>
<name>A0A5D0UIZ4_9ACTN</name>
<dbReference type="Pfam" id="PF01175">
    <property type="entry name" value="Urocanase"/>
    <property type="match status" value="1"/>
</dbReference>
<reference evidence="13 14" key="1">
    <citation type="submission" date="2019-08" db="EMBL/GenBank/DDBJ databases">
        <title>Actinomadura sp. nov. CYP1-5 isolated from mountain soil.</title>
        <authorList>
            <person name="Songsumanus A."/>
            <person name="Kuncharoen N."/>
            <person name="Kudo T."/>
            <person name="Yuki M."/>
            <person name="Igarashi Y."/>
            <person name="Tanasupawat S."/>
        </authorList>
    </citation>
    <scope>NUCLEOTIDE SEQUENCE [LARGE SCALE GENOMIC DNA]</scope>
    <source>
        <strain evidence="13 14">GKU157</strain>
    </source>
</reference>
<evidence type="ECO:0000313" key="13">
    <source>
        <dbReference type="EMBL" id="TYC17583.1"/>
    </source>
</evidence>
<evidence type="ECO:0000259" key="11">
    <source>
        <dbReference type="Pfam" id="PF17391"/>
    </source>
</evidence>
<organism evidence="13 14">
    <name type="scientific">Actinomadura syzygii</name>
    <dbReference type="NCBI Taxonomy" id="1427538"/>
    <lineage>
        <taxon>Bacteria</taxon>
        <taxon>Bacillati</taxon>
        <taxon>Actinomycetota</taxon>
        <taxon>Actinomycetes</taxon>
        <taxon>Streptosporangiales</taxon>
        <taxon>Thermomonosporaceae</taxon>
        <taxon>Actinomadura</taxon>
    </lineage>
</organism>
<keyword evidence="14" id="KW-1185">Reference proteome</keyword>
<dbReference type="Gene3D" id="3.40.1770.10">
    <property type="entry name" value="Urocanase superfamily"/>
    <property type="match status" value="1"/>
</dbReference>
<dbReference type="PIRSF" id="PIRSF001423">
    <property type="entry name" value="Urocanate_hydrat"/>
    <property type="match status" value="1"/>
</dbReference>
<feature type="binding site" evidence="9">
    <location>
        <begin position="262"/>
        <end position="266"/>
    </location>
    <ligand>
        <name>NAD(+)</name>
        <dbReference type="ChEBI" id="CHEBI:57540"/>
    </ligand>
</feature>
<dbReference type="PANTHER" id="PTHR12216">
    <property type="entry name" value="UROCANATE HYDRATASE"/>
    <property type="match status" value="1"/>
</dbReference>
<dbReference type="GO" id="GO:0016153">
    <property type="term" value="F:urocanate hydratase activity"/>
    <property type="evidence" value="ECO:0007669"/>
    <property type="project" value="UniProtKB-UniRule"/>
</dbReference>
<comment type="cofactor">
    <cofactor evidence="9">
        <name>NAD(+)</name>
        <dbReference type="ChEBI" id="CHEBI:57540"/>
    </cofactor>
    <text evidence="9">Binds 1 NAD(+) per subunit.</text>
</comment>
<comment type="caution">
    <text evidence="9">Lacks conserved residue(s) required for the propagation of feature annotation.</text>
</comment>
<feature type="binding site" evidence="9">
    <location>
        <begin position="241"/>
        <end position="242"/>
    </location>
    <ligand>
        <name>NAD(+)</name>
        <dbReference type="ChEBI" id="CHEBI:57540"/>
    </ligand>
</feature>
<feature type="domain" description="Urocanase Rossmann-like" evidence="10">
    <location>
        <begin position="139"/>
        <end position="346"/>
    </location>
</feature>
<dbReference type="InterPro" id="IPR036190">
    <property type="entry name" value="Urocanase_sf"/>
</dbReference>
<feature type="binding site" evidence="9">
    <location>
        <position position="129"/>
    </location>
    <ligand>
        <name>NAD(+)</name>
        <dbReference type="ChEBI" id="CHEBI:57540"/>
    </ligand>
</feature>
<feature type="binding site" evidence="9">
    <location>
        <position position="195"/>
    </location>
    <ligand>
        <name>NAD(+)</name>
        <dbReference type="ChEBI" id="CHEBI:57540"/>
    </ligand>
</feature>
<evidence type="ECO:0000256" key="1">
    <source>
        <dbReference type="ARBA" id="ARBA00004794"/>
    </source>
</evidence>
<dbReference type="AlphaFoldDB" id="A0A5D0UIZ4"/>
<accession>A0A5D0UIZ4</accession>
<evidence type="ECO:0000256" key="8">
    <source>
        <dbReference type="ARBA" id="ARBA00047623"/>
    </source>
</evidence>
<evidence type="ECO:0000256" key="3">
    <source>
        <dbReference type="ARBA" id="ARBA00011992"/>
    </source>
</evidence>
<dbReference type="HAMAP" id="MF_00577">
    <property type="entry name" value="HutU"/>
    <property type="match status" value="1"/>
</dbReference>
<feature type="domain" description="Urocanase N-terminal" evidence="11">
    <location>
        <begin position="10"/>
        <end position="135"/>
    </location>
</feature>
<dbReference type="InterPro" id="IPR035400">
    <property type="entry name" value="Urocanase_N"/>
</dbReference>
<dbReference type="GO" id="GO:0019556">
    <property type="term" value="P:L-histidine catabolic process to glutamate and formamide"/>
    <property type="evidence" value="ECO:0007669"/>
    <property type="project" value="UniProtKB-UniPathway"/>
</dbReference>
<gene>
    <name evidence="9 13" type="primary">hutU</name>
    <name evidence="13" type="ORF">FXF65_06240</name>
</gene>
<dbReference type="NCBIfam" id="TIGR01228">
    <property type="entry name" value="hutU"/>
    <property type="match status" value="1"/>
</dbReference>
<evidence type="ECO:0000256" key="2">
    <source>
        <dbReference type="ARBA" id="ARBA00007578"/>
    </source>
</evidence>
<comment type="function">
    <text evidence="9">Catalyzes the conversion of urocanate to 4-imidazolone-5-propionate.</text>
</comment>
<evidence type="ECO:0000259" key="12">
    <source>
        <dbReference type="Pfam" id="PF17392"/>
    </source>
</evidence>
<comment type="subcellular location">
    <subcellularLocation>
        <location evidence="9">Cytoplasm</location>
    </subcellularLocation>
</comment>
<dbReference type="NCBIfam" id="NF003820">
    <property type="entry name" value="PRK05414.1"/>
    <property type="match status" value="1"/>
</dbReference>
<feature type="binding site" evidence="9">
    <location>
        <position position="490"/>
    </location>
    <ligand>
        <name>NAD(+)</name>
        <dbReference type="ChEBI" id="CHEBI:57540"/>
    </ligand>
</feature>
<dbReference type="SUPFAM" id="SSF111326">
    <property type="entry name" value="Urocanase"/>
    <property type="match status" value="1"/>
</dbReference>
<sequence>MARTAGARTVRAPHGVELTCRGWAQEAALRMLMNNLDPDVAERPDDLVVYGGNGRAARSWQDFDAIVATLRDLADDETMLVQSGRPVAVFRTHEWAPRVLISNAMIVPEWATLEEFRRLEDAGLTMFGQMTAGSWAYIGSQGILQSTYETFSAVAAKRFGGTLAGTLTVTAGLGGMGGAQPLAIAMNGGVALCLEVDQDKIDRRMRLGYLDTQAEDLDHALSLALAAREQKRALSIGLLANAAEVLPQIVARDVPVDIATDQTSAHDPLLYAVPDLSPGDAADMRVHDPKTYVLHARAAMADHVEALCALLDRGAEVFEYGNGIRVEADLGGFKRALDFPGFIVAYIRPLFCEAKGHCRWIALSGDPADIATIDAAMLAEFADNESVTRWLRLAARHVRVQGLPARTCMLGYGERARAGKLINDLVRDGKVSAPVVLGREHLDSGSVASPYRETEAMIDGSDAIADWPVLNAMLNTASGATWVGVQHGGGTGVGRSIHTGMVVVADGTPQAALRVDRVMTNDPGSGVVRHADAGYRRAVEFAAEQGIRMPSLNAAAAREGHGAGEGT</sequence>
<keyword evidence="4 9" id="KW-0369">Histidine metabolism</keyword>
<evidence type="ECO:0000259" key="10">
    <source>
        <dbReference type="Pfam" id="PF01175"/>
    </source>
</evidence>